<keyword evidence="3" id="KW-1185">Reference proteome</keyword>
<evidence type="ECO:0000313" key="3">
    <source>
        <dbReference type="Proteomes" id="UP000589620"/>
    </source>
</evidence>
<evidence type="ECO:0008006" key="4">
    <source>
        <dbReference type="Google" id="ProtNLM"/>
    </source>
</evidence>
<gene>
    <name evidence="2" type="ORF">BJ963_001024</name>
</gene>
<feature type="region of interest" description="Disordered" evidence="1">
    <location>
        <begin position="1"/>
        <end position="70"/>
    </location>
</feature>
<name>A0A852SXR0_9MICO</name>
<feature type="compositionally biased region" description="Acidic residues" evidence="1">
    <location>
        <begin position="49"/>
        <end position="64"/>
    </location>
</feature>
<organism evidence="2 3">
    <name type="scientific">Leifsonia soli</name>
    <dbReference type="NCBI Taxonomy" id="582665"/>
    <lineage>
        <taxon>Bacteria</taxon>
        <taxon>Bacillati</taxon>
        <taxon>Actinomycetota</taxon>
        <taxon>Actinomycetes</taxon>
        <taxon>Micrococcales</taxon>
        <taxon>Microbacteriaceae</taxon>
        <taxon>Leifsonia</taxon>
    </lineage>
</organism>
<feature type="compositionally biased region" description="Basic and acidic residues" evidence="1">
    <location>
        <begin position="1"/>
        <end position="12"/>
    </location>
</feature>
<sequence>MDETANTDRSEYPDDAGYPDGQGTLDEGTGAFRGPTGDDAADDSRDDTALEGDEVVEELSEFDGPDERGQ</sequence>
<proteinExistence type="predicted"/>
<dbReference type="EMBL" id="JACCBJ010000001">
    <property type="protein sequence ID" value="NYD73505.1"/>
    <property type="molecule type" value="Genomic_DNA"/>
</dbReference>
<evidence type="ECO:0000313" key="2">
    <source>
        <dbReference type="EMBL" id="NYD73505.1"/>
    </source>
</evidence>
<comment type="caution">
    <text evidence="2">The sequence shown here is derived from an EMBL/GenBank/DDBJ whole genome shotgun (WGS) entry which is preliminary data.</text>
</comment>
<reference evidence="2 3" key="1">
    <citation type="submission" date="2020-07" db="EMBL/GenBank/DDBJ databases">
        <title>Sequencing the genomes of 1000 actinobacteria strains.</title>
        <authorList>
            <person name="Klenk H.-P."/>
        </authorList>
    </citation>
    <scope>NUCLEOTIDE SEQUENCE [LARGE SCALE GENOMIC DNA]</scope>
    <source>
        <strain evidence="2 3">DSM 23871</strain>
    </source>
</reference>
<protein>
    <recommendedName>
        <fullName evidence="4">DUF5709 domain-containing protein</fullName>
    </recommendedName>
</protein>
<dbReference type="AlphaFoldDB" id="A0A852SXR0"/>
<evidence type="ECO:0000256" key="1">
    <source>
        <dbReference type="SAM" id="MobiDB-lite"/>
    </source>
</evidence>
<accession>A0A852SXR0</accession>
<dbReference type="RefSeq" id="WP_179455064.1">
    <property type="nucleotide sequence ID" value="NZ_BAAAPX010000001.1"/>
</dbReference>
<dbReference type="Proteomes" id="UP000589620">
    <property type="component" value="Unassembled WGS sequence"/>
</dbReference>